<evidence type="ECO:0000313" key="3">
    <source>
        <dbReference type="EnsemblFungi" id="MVLG_05012T0"/>
    </source>
</evidence>
<dbReference type="EMBL" id="AEIJ01000500">
    <property type="status" value="NOT_ANNOTATED_CDS"/>
    <property type="molecule type" value="Genomic_DNA"/>
</dbReference>
<proteinExistence type="predicted"/>
<evidence type="ECO:0000313" key="4">
    <source>
        <dbReference type="Proteomes" id="UP000017200"/>
    </source>
</evidence>
<dbReference type="STRING" id="683840.U5HCY9"/>
<dbReference type="Proteomes" id="UP000017200">
    <property type="component" value="Unassembled WGS sequence"/>
</dbReference>
<reference evidence="2 4" key="3">
    <citation type="journal article" date="2015" name="BMC Genomics">
        <title>Sex and parasites: genomic and transcriptomic analysis of Microbotryum lychnidis-dioicae, the biotrophic and plant-castrating anther smut fungus.</title>
        <authorList>
            <person name="Perlin M.H."/>
            <person name="Amselem J."/>
            <person name="Fontanillas E."/>
            <person name="Toh S.S."/>
            <person name="Chen Z."/>
            <person name="Goldberg J."/>
            <person name="Duplessis S."/>
            <person name="Henrissat B."/>
            <person name="Young S."/>
            <person name="Zeng Q."/>
            <person name="Aguileta G."/>
            <person name="Petit E."/>
            <person name="Badouin H."/>
            <person name="Andrews J."/>
            <person name="Razeeq D."/>
            <person name="Gabaldon T."/>
            <person name="Quesneville H."/>
            <person name="Giraud T."/>
            <person name="Hood M.E."/>
            <person name="Schultz D.J."/>
            <person name="Cuomo C.A."/>
        </authorList>
    </citation>
    <scope>NUCLEOTIDE SEQUENCE [LARGE SCALE GENOMIC DNA]</scope>
    <source>
        <strain evidence="2">P1A1 Lamole</strain>
        <strain evidence="4">p1A1 Lamole</strain>
    </source>
</reference>
<dbReference type="EMBL" id="GL541704">
    <property type="protein sequence ID" value="KDE04541.1"/>
    <property type="molecule type" value="Genomic_DNA"/>
</dbReference>
<feature type="region of interest" description="Disordered" evidence="1">
    <location>
        <begin position="30"/>
        <end position="77"/>
    </location>
</feature>
<reference evidence="2" key="2">
    <citation type="submission" date="2010-11" db="EMBL/GenBank/DDBJ databases">
        <authorList>
            <consortium name="The Broad Institute Genome Sequencing Platform"/>
            <person name="Earl A."/>
            <person name="Ward D."/>
            <person name="Feldgarden M."/>
            <person name="Gevers D."/>
            <person name="Butler R."/>
            <person name="Young S.K."/>
            <person name="Zeng Q."/>
            <person name="Gargeya S."/>
            <person name="Fitzgerald M."/>
            <person name="Haas B."/>
            <person name="Abouelleil A."/>
            <person name="Alvarado L."/>
            <person name="Arachchi H.M."/>
            <person name="Berlin A."/>
            <person name="Brown A."/>
            <person name="Chapman S.B."/>
            <person name="Chen Z."/>
            <person name="Dunbar C."/>
            <person name="Freedman E."/>
            <person name="Gearin G."/>
            <person name="Gellesch M."/>
            <person name="Goldberg J."/>
            <person name="Griggs A."/>
            <person name="Gujja S."/>
            <person name="Heilman E."/>
            <person name="Heiman D."/>
            <person name="Howarth C."/>
            <person name="Larson L."/>
            <person name="Lui A."/>
            <person name="MacDonald P.J.P."/>
            <person name="Mehta T."/>
            <person name="Montmayeur A."/>
            <person name="Murphy C."/>
            <person name="Neiman D."/>
            <person name="Pearson M."/>
            <person name="Priest M."/>
            <person name="Roberts A."/>
            <person name="Saif S."/>
            <person name="Shea T."/>
            <person name="Shenoy N."/>
            <person name="Sisk P."/>
            <person name="Stolte C."/>
            <person name="Sykes S."/>
            <person name="White J."/>
            <person name="Yandava C."/>
            <person name="Wortman J."/>
            <person name="Nusbaum C."/>
            <person name="Birren B."/>
        </authorList>
    </citation>
    <scope>NUCLEOTIDE SEQUENCE</scope>
    <source>
        <strain evidence="2">P1A1 Lamole</strain>
    </source>
</reference>
<organism evidence="2">
    <name type="scientific">Microbotryum lychnidis-dioicae (strain p1A1 Lamole / MvSl-1064)</name>
    <name type="common">Anther smut fungus</name>
    <dbReference type="NCBI Taxonomy" id="683840"/>
    <lineage>
        <taxon>Eukaryota</taxon>
        <taxon>Fungi</taxon>
        <taxon>Dikarya</taxon>
        <taxon>Basidiomycota</taxon>
        <taxon>Pucciniomycotina</taxon>
        <taxon>Microbotryomycetes</taxon>
        <taxon>Microbotryales</taxon>
        <taxon>Microbotryaceae</taxon>
        <taxon>Microbotryum</taxon>
    </lineage>
</organism>
<feature type="compositionally biased region" description="Low complexity" evidence="1">
    <location>
        <begin position="33"/>
        <end position="47"/>
    </location>
</feature>
<dbReference type="AlphaFoldDB" id="U5HCY9"/>
<protein>
    <submittedName>
        <fullName evidence="2 3">Uncharacterized protein</fullName>
    </submittedName>
</protein>
<evidence type="ECO:0000256" key="1">
    <source>
        <dbReference type="SAM" id="MobiDB-lite"/>
    </source>
</evidence>
<name>U5HCY9_USTV1</name>
<reference evidence="3" key="4">
    <citation type="submission" date="2015-06" db="UniProtKB">
        <authorList>
            <consortium name="EnsemblFungi"/>
        </authorList>
    </citation>
    <scope>IDENTIFICATION</scope>
</reference>
<dbReference type="EnsemblFungi" id="MVLG_05012T0">
    <property type="protein sequence ID" value="MVLG_05012T0"/>
    <property type="gene ID" value="MVLG_05012"/>
</dbReference>
<reference evidence="4" key="1">
    <citation type="submission" date="2010-11" db="EMBL/GenBank/DDBJ databases">
        <title>The genome sequence of Microbotryum violaceum strain p1A1 Lamole.</title>
        <authorList>
            <person name="Cuomo C."/>
            <person name="Perlin M."/>
            <person name="Young S.K."/>
            <person name="Zeng Q."/>
            <person name="Gargeya S."/>
            <person name="Alvarado L."/>
            <person name="Berlin A."/>
            <person name="Chapman S.B."/>
            <person name="Chen Z."/>
            <person name="Freedman E."/>
            <person name="Gellesch M."/>
            <person name="Goldberg J."/>
            <person name="Griggs A."/>
            <person name="Gujja S."/>
            <person name="Heilman E."/>
            <person name="Heiman D."/>
            <person name="Howarth C."/>
            <person name="Mehta T."/>
            <person name="Neiman D."/>
            <person name="Pearson M."/>
            <person name="Roberts A."/>
            <person name="Saif S."/>
            <person name="Shea T."/>
            <person name="Shenoy N."/>
            <person name="Sisk P."/>
            <person name="Stolte C."/>
            <person name="Sykes S."/>
            <person name="White J."/>
            <person name="Yandava C."/>
            <person name="Haas B."/>
            <person name="Nusbaum C."/>
            <person name="Birren B."/>
        </authorList>
    </citation>
    <scope>NUCLEOTIDE SEQUENCE [LARGE SCALE GENOMIC DNA]</scope>
    <source>
        <strain evidence="4">p1A1 Lamole</strain>
    </source>
</reference>
<gene>
    <name evidence="2" type="ORF">MVLG_05012</name>
</gene>
<accession>U5HCY9</accession>
<dbReference type="HOGENOM" id="CLU_1190653_0_0_1"/>
<keyword evidence="4" id="KW-1185">Reference proteome</keyword>
<dbReference type="InParanoid" id="U5HCY9"/>
<sequence>MSVIGAIYLEVDSEVDEDEDSLQTLAALVPVPSKSSISSTSAVSRLSNSRKRRSRDSEEDSADEDYYGVNDDDSDEESIDNVVSALPLARNDEKILDRHTYEPSRQDKGLSNTTREAILSNVILTTAEHNELRLKPLVLNCRKPSRDRLASRSHWILVEARLSDCTSRVYDSLFGRENMRKEANESLDSIITFLETRAEGPIERITGGIDRPTVPYRNWRRLIVKAAKAGDQP</sequence>
<feature type="compositionally biased region" description="Acidic residues" evidence="1">
    <location>
        <begin position="57"/>
        <end position="77"/>
    </location>
</feature>
<evidence type="ECO:0000313" key="2">
    <source>
        <dbReference type="EMBL" id="KDE04541.1"/>
    </source>
</evidence>